<dbReference type="Proteomes" id="UP000321258">
    <property type="component" value="Unassembled WGS sequence"/>
</dbReference>
<protein>
    <submittedName>
        <fullName evidence="2">Uncharacterized protein</fullName>
    </submittedName>
</protein>
<keyword evidence="1" id="KW-0812">Transmembrane</keyword>
<dbReference type="AlphaFoldDB" id="A0A512IPF7"/>
<dbReference type="EMBL" id="BJZT01000018">
    <property type="protein sequence ID" value="GEO99518.1"/>
    <property type="molecule type" value="Genomic_DNA"/>
</dbReference>
<keyword evidence="1" id="KW-0472">Membrane</keyword>
<evidence type="ECO:0000256" key="1">
    <source>
        <dbReference type="SAM" id="Phobius"/>
    </source>
</evidence>
<gene>
    <name evidence="2" type="ORF">MHA02_19060</name>
</gene>
<accession>A0A512IPF7</accession>
<keyword evidence="3" id="KW-1185">Reference proteome</keyword>
<evidence type="ECO:0000313" key="2">
    <source>
        <dbReference type="EMBL" id="GEO99518.1"/>
    </source>
</evidence>
<proteinExistence type="predicted"/>
<organism evidence="2 3">
    <name type="scientific">Methylobacterium haplocladii</name>
    <dbReference type="NCBI Taxonomy" id="1176176"/>
    <lineage>
        <taxon>Bacteria</taxon>
        <taxon>Pseudomonadati</taxon>
        <taxon>Pseudomonadota</taxon>
        <taxon>Alphaproteobacteria</taxon>
        <taxon>Hyphomicrobiales</taxon>
        <taxon>Methylobacteriaceae</taxon>
        <taxon>Methylobacterium</taxon>
    </lineage>
</organism>
<reference evidence="2 3" key="1">
    <citation type="submission" date="2019-07" db="EMBL/GenBank/DDBJ databases">
        <title>Whole genome shotgun sequence of Methylobacterium haplocladii NBRC 107714.</title>
        <authorList>
            <person name="Hosoyama A."/>
            <person name="Uohara A."/>
            <person name="Ohji S."/>
            <person name="Ichikawa N."/>
        </authorList>
    </citation>
    <scope>NUCLEOTIDE SEQUENCE [LARGE SCALE GENOMIC DNA]</scope>
    <source>
        <strain evidence="2 3">NBRC 107714</strain>
    </source>
</reference>
<comment type="caution">
    <text evidence="2">The sequence shown here is derived from an EMBL/GenBank/DDBJ whole genome shotgun (WGS) entry which is preliminary data.</text>
</comment>
<feature type="transmembrane region" description="Helical" evidence="1">
    <location>
        <begin position="91"/>
        <end position="112"/>
    </location>
</feature>
<evidence type="ECO:0000313" key="3">
    <source>
        <dbReference type="Proteomes" id="UP000321258"/>
    </source>
</evidence>
<sequence>MQEQRSRRLTPARKRSLKHIPIPSAPEIPVMAMPPLAHSPAKRRTTATVYARPAPMLDINEHVPGTVEPWEAIAPVRPDTPHVRALRFLDLGGDLVSGVLIIAGGVFAYGIARGL</sequence>
<keyword evidence="1" id="KW-1133">Transmembrane helix</keyword>
<name>A0A512IPF7_9HYPH</name>